<evidence type="ECO:0000256" key="1">
    <source>
        <dbReference type="SAM" id="MobiDB-lite"/>
    </source>
</evidence>
<feature type="compositionally biased region" description="Basic residues" evidence="1">
    <location>
        <begin position="1"/>
        <end position="11"/>
    </location>
</feature>
<dbReference type="EMBL" id="OOIL02000779">
    <property type="protein sequence ID" value="VFQ69121.1"/>
    <property type="molecule type" value="Genomic_DNA"/>
</dbReference>
<reference evidence="2 3" key="1">
    <citation type="submission" date="2018-04" db="EMBL/GenBank/DDBJ databases">
        <authorList>
            <person name="Vogel A."/>
        </authorList>
    </citation>
    <scope>NUCLEOTIDE SEQUENCE [LARGE SCALE GENOMIC DNA]</scope>
</reference>
<dbReference type="OrthoDB" id="763372at2759"/>
<evidence type="ECO:0000313" key="3">
    <source>
        <dbReference type="Proteomes" id="UP000595140"/>
    </source>
</evidence>
<gene>
    <name evidence="2" type="ORF">CCAM_LOCUS10897</name>
</gene>
<feature type="compositionally biased region" description="Basic and acidic residues" evidence="1">
    <location>
        <begin position="46"/>
        <end position="67"/>
    </location>
</feature>
<evidence type="ECO:0000313" key="2">
    <source>
        <dbReference type="EMBL" id="VFQ69121.1"/>
    </source>
</evidence>
<dbReference type="Proteomes" id="UP000595140">
    <property type="component" value="Unassembled WGS sequence"/>
</dbReference>
<feature type="region of interest" description="Disordered" evidence="1">
    <location>
        <begin position="1"/>
        <end position="79"/>
    </location>
</feature>
<proteinExistence type="predicted"/>
<protein>
    <submittedName>
        <fullName evidence="2">Uncharacterized protein</fullName>
    </submittedName>
</protein>
<feature type="compositionally biased region" description="Pro residues" evidence="1">
    <location>
        <begin position="20"/>
        <end position="29"/>
    </location>
</feature>
<feature type="region of interest" description="Disordered" evidence="1">
    <location>
        <begin position="145"/>
        <end position="169"/>
    </location>
</feature>
<keyword evidence="3" id="KW-1185">Reference proteome</keyword>
<dbReference type="AlphaFoldDB" id="A0A484KSY7"/>
<organism evidence="2 3">
    <name type="scientific">Cuscuta campestris</name>
    <dbReference type="NCBI Taxonomy" id="132261"/>
    <lineage>
        <taxon>Eukaryota</taxon>
        <taxon>Viridiplantae</taxon>
        <taxon>Streptophyta</taxon>
        <taxon>Embryophyta</taxon>
        <taxon>Tracheophyta</taxon>
        <taxon>Spermatophyta</taxon>
        <taxon>Magnoliopsida</taxon>
        <taxon>eudicotyledons</taxon>
        <taxon>Gunneridae</taxon>
        <taxon>Pentapetalae</taxon>
        <taxon>asterids</taxon>
        <taxon>lamiids</taxon>
        <taxon>Solanales</taxon>
        <taxon>Convolvulaceae</taxon>
        <taxon>Cuscuteae</taxon>
        <taxon>Cuscuta</taxon>
        <taxon>Cuscuta subgen. Grammica</taxon>
        <taxon>Cuscuta sect. Cleistogrammica</taxon>
    </lineage>
</organism>
<name>A0A484KSY7_9ASTE</name>
<sequence length="169" mass="18897">MNRKEEKRRKFHEGLLKLLYPPPSLPPDHPATESSEEEAPSIIDLDIVRDESENERSSSSSSDRDMGFEAGKLTRAQRKRIRRAKLKEGASRRRKIIGPLLPEASDEIGVSGAEIVEEHPPCVRQNASSPVYCLPEEATRCTMKKNKLKKRRAIKKSGSASSNIVGHAK</sequence>
<accession>A0A484KSY7</accession>
<feature type="compositionally biased region" description="Basic residues" evidence="1">
    <location>
        <begin position="145"/>
        <end position="155"/>
    </location>
</feature>
<feature type="compositionally biased region" description="Polar residues" evidence="1">
    <location>
        <begin position="158"/>
        <end position="169"/>
    </location>
</feature>